<dbReference type="InterPro" id="IPR039919">
    <property type="entry name" value="ARHGEF10/ARHGEF17"/>
</dbReference>
<dbReference type="Pfam" id="PF00621">
    <property type="entry name" value="RhoGEF"/>
    <property type="match status" value="1"/>
</dbReference>
<reference evidence="5" key="2">
    <citation type="submission" date="2020-05" db="UniProtKB">
        <authorList>
            <consortium name="EnsemblMetazoa"/>
        </authorList>
    </citation>
    <scope>IDENTIFICATION</scope>
</reference>
<gene>
    <name evidence="4" type="ORF">ZHAS_00016979</name>
</gene>
<feature type="region of interest" description="Disordered" evidence="2">
    <location>
        <begin position="859"/>
        <end position="955"/>
    </location>
</feature>
<dbReference type="OrthoDB" id="28697at2759"/>
<evidence type="ECO:0000256" key="2">
    <source>
        <dbReference type="SAM" id="MobiDB-lite"/>
    </source>
</evidence>
<dbReference type="Gene3D" id="1.20.900.10">
    <property type="entry name" value="Dbl homology (DH) domain"/>
    <property type="match status" value="1"/>
</dbReference>
<proteinExistence type="predicted"/>
<dbReference type="InterPro" id="IPR035899">
    <property type="entry name" value="DBL_dom_sf"/>
</dbReference>
<keyword evidence="6" id="KW-1185">Reference proteome</keyword>
<dbReference type="Pfam" id="PF19056">
    <property type="entry name" value="WD40_2"/>
    <property type="match status" value="1"/>
</dbReference>
<evidence type="ECO:0000313" key="5">
    <source>
        <dbReference type="EnsemblMetazoa" id="ASIC016979-PA"/>
    </source>
</evidence>
<dbReference type="AlphaFoldDB" id="A0A084WFI1"/>
<dbReference type="STRING" id="74873.A0A084WFI1"/>
<dbReference type="PANTHER" id="PTHR12877">
    <property type="entry name" value="RHO GUANINE NUCLEOTIDE EXCHANGE FACTOR"/>
    <property type="match status" value="1"/>
</dbReference>
<dbReference type="InterPro" id="IPR000219">
    <property type="entry name" value="DH_dom"/>
</dbReference>
<dbReference type="VEuPathDB" id="VectorBase:ASIS022292"/>
<dbReference type="EMBL" id="ATLV01023352">
    <property type="status" value="NOT_ANNOTATED_CDS"/>
    <property type="molecule type" value="Genomic_DNA"/>
</dbReference>
<evidence type="ECO:0000259" key="3">
    <source>
        <dbReference type="PROSITE" id="PS50010"/>
    </source>
</evidence>
<accession>A0A084WFI1</accession>
<dbReference type="SMART" id="SM00325">
    <property type="entry name" value="RhoGEF"/>
    <property type="match status" value="1"/>
</dbReference>
<dbReference type="EMBL" id="KE525342">
    <property type="protein sequence ID" value="KFB48975.1"/>
    <property type="molecule type" value="Genomic_DNA"/>
</dbReference>
<name>A0A084WFI1_ANOSI</name>
<reference evidence="4 6" key="1">
    <citation type="journal article" date="2014" name="BMC Genomics">
        <title>Genome sequence of Anopheles sinensis provides insight into genetics basis of mosquito competence for malaria parasites.</title>
        <authorList>
            <person name="Zhou D."/>
            <person name="Zhang D."/>
            <person name="Ding G."/>
            <person name="Shi L."/>
            <person name="Hou Q."/>
            <person name="Ye Y."/>
            <person name="Xu Y."/>
            <person name="Zhou H."/>
            <person name="Xiong C."/>
            <person name="Li S."/>
            <person name="Yu J."/>
            <person name="Hong S."/>
            <person name="Yu X."/>
            <person name="Zou P."/>
            <person name="Chen C."/>
            <person name="Chang X."/>
            <person name="Wang W."/>
            <person name="Lv Y."/>
            <person name="Sun Y."/>
            <person name="Ma L."/>
            <person name="Shen B."/>
            <person name="Zhu C."/>
        </authorList>
    </citation>
    <scope>NUCLEOTIDE SEQUENCE [LARGE SCALE GENOMIC DNA]</scope>
</reference>
<evidence type="ECO:0000313" key="6">
    <source>
        <dbReference type="Proteomes" id="UP000030765"/>
    </source>
</evidence>
<dbReference type="EnsemblMetazoa" id="ASIC016979-RA">
    <property type="protein sequence ID" value="ASIC016979-PA"/>
    <property type="gene ID" value="ASIC016979"/>
</dbReference>
<sequence>MAHNNYNGWAERNENEPRGPSALTRFLSFRLSPANVFRMSRIRGGSLPANLSPENQEVSPFQNTNERQPAIQLQRLPEPANGHRAARWAVFNNFITYESNYMETLRFLTVDCYNELMRQEHILERSKTAEIFAYLPQIRKLHEHFREWVRKSADCWQEKEISGWFFGAMLEQPALLMTYTMFVANYKRAVAVLKRELARNRAFRNFIESQMIQANQRQHSFEAFFMRPIQRMIHFELQISDMMQQTPKDHPDMPLLEMCKRRVQYLVSQLDALEGHTGSLEGVLKGTFPGRFPSAPYAYRWPRTRVLRCENLLQISTNREGAPVESILPLYLMTDRVLLTILNDSTRAGRFEGKLNFKWMLPLQEIDFQTAFNHETASREPYMEMLRLMLDFATMSEIEALVGGLHNSFDGLNPVRVAGILDSFGASIQKLNDDARKTEALFNSKELVLRTKKNGYYSGSGRKYRLQFEDASAKRRWFVHARLAQRALASTFHSSAWWVGHDQLFATYEPVFLCKFSTYSRAQTSKITCGCYYEPNLSAPLYARLPLTDWLRNQNSVWICSYDGENTVVALYTHDVIGSILRRRTLLALPGVLVESIVHVPIGMVEADDDSTVDSVWLGMQDQLIIYSATYPLMDEPLLTVPIRGCPQHMLYVQGRVYVGLDDGKLLVYRIGAEGVWNLYEPVVIHVSDSPISALLRIGNDVYVAAGFTVTVIDGRTDLVANVFYPEDPESQQNPRAIVQMAHSVNGLWLVRCGSSTVSLYRNSPWKLQEGLDVGKHVTRVMPHVAMMYFRSEISITALQIFDDSLWIGTNGGVTLTVVLPARRNVPLVADYVYPAKHGNMQNVSLLLPLLPPSNNDVVDGSSYDAASDFPPTKDDEDSSSSYVTAPNETDTDSSDSGLGRRHYTYTGTIPKQPRAPPELDRKPSIAKSPNRRTPNWPAPFAGSSRGARATPARGEDPTTALIVVGGEGYVNWYQWEQMTAGRSTYTSFEDMEHELMDDAFPSAQALLWEKRINRPVNRDETP</sequence>
<dbReference type="Proteomes" id="UP000030765">
    <property type="component" value="Unassembled WGS sequence"/>
</dbReference>
<dbReference type="PANTHER" id="PTHR12877:SF7">
    <property type="entry name" value="RHO GUANINE NUCLEOTIDE EXCHANGE FACTOR 10-LIKE PROTEIN"/>
    <property type="match status" value="1"/>
</dbReference>
<dbReference type="GO" id="GO:0005085">
    <property type="term" value="F:guanyl-nucleotide exchange factor activity"/>
    <property type="evidence" value="ECO:0007669"/>
    <property type="project" value="UniProtKB-KW"/>
</dbReference>
<dbReference type="PROSITE" id="PS50010">
    <property type="entry name" value="DH_2"/>
    <property type="match status" value="1"/>
</dbReference>
<dbReference type="GO" id="GO:0030036">
    <property type="term" value="P:actin cytoskeleton organization"/>
    <property type="evidence" value="ECO:0007669"/>
    <property type="project" value="TreeGrafter"/>
</dbReference>
<organism evidence="4">
    <name type="scientific">Anopheles sinensis</name>
    <name type="common">Mosquito</name>
    <dbReference type="NCBI Taxonomy" id="74873"/>
    <lineage>
        <taxon>Eukaryota</taxon>
        <taxon>Metazoa</taxon>
        <taxon>Ecdysozoa</taxon>
        <taxon>Arthropoda</taxon>
        <taxon>Hexapoda</taxon>
        <taxon>Insecta</taxon>
        <taxon>Pterygota</taxon>
        <taxon>Neoptera</taxon>
        <taxon>Endopterygota</taxon>
        <taxon>Diptera</taxon>
        <taxon>Nematocera</taxon>
        <taxon>Culicoidea</taxon>
        <taxon>Culicidae</taxon>
        <taxon>Anophelinae</taxon>
        <taxon>Anopheles</taxon>
    </lineage>
</organism>
<dbReference type="SUPFAM" id="SSF48065">
    <property type="entry name" value="DBL homology domain (DH-domain)"/>
    <property type="match status" value="1"/>
</dbReference>
<feature type="compositionally biased region" description="Polar residues" evidence="2">
    <location>
        <begin position="880"/>
        <end position="889"/>
    </location>
</feature>
<feature type="domain" description="DH" evidence="3">
    <location>
        <begin position="86"/>
        <end position="273"/>
    </location>
</feature>
<evidence type="ECO:0000256" key="1">
    <source>
        <dbReference type="ARBA" id="ARBA00022658"/>
    </source>
</evidence>
<dbReference type="OMA" id="WCIPLLQ"/>
<dbReference type="VEuPathDB" id="VectorBase:ASIC016979"/>
<keyword evidence="1" id="KW-0344">Guanine-nucleotide releasing factor</keyword>
<dbReference type="GO" id="GO:0051496">
    <property type="term" value="P:positive regulation of stress fiber assembly"/>
    <property type="evidence" value="ECO:0007669"/>
    <property type="project" value="TreeGrafter"/>
</dbReference>
<evidence type="ECO:0000313" key="4">
    <source>
        <dbReference type="EMBL" id="KFB48975.1"/>
    </source>
</evidence>
<protein>
    <submittedName>
        <fullName evidence="4">AGAP013265-PA-like protein</fullName>
    </submittedName>
</protein>